<dbReference type="PANTHER" id="PTHR17453:SF0">
    <property type="entry name" value="SIGNAL RECOGNITION PARTICLE 19 KDA PROTEIN"/>
    <property type="match status" value="1"/>
</dbReference>
<dbReference type="OrthoDB" id="2527451at2759"/>
<feature type="region of interest" description="Disordered" evidence="5">
    <location>
        <begin position="357"/>
        <end position="405"/>
    </location>
</feature>
<dbReference type="Pfam" id="PF01922">
    <property type="entry name" value="SRP19"/>
    <property type="match status" value="1"/>
</dbReference>
<dbReference type="InterPro" id="IPR036521">
    <property type="entry name" value="SRP19-like_sf"/>
</dbReference>
<dbReference type="Proteomes" id="UP000245942">
    <property type="component" value="Unassembled WGS sequence"/>
</dbReference>
<evidence type="ECO:0000256" key="2">
    <source>
        <dbReference type="ARBA" id="ARBA00022490"/>
    </source>
</evidence>
<dbReference type="STRING" id="1684307.A0A316UFV9"/>
<feature type="compositionally biased region" description="Low complexity" evidence="5">
    <location>
        <begin position="22"/>
        <end position="49"/>
    </location>
</feature>
<name>A0A316UFV9_9BASI</name>
<dbReference type="SUPFAM" id="SSF69695">
    <property type="entry name" value="SRP19"/>
    <property type="match status" value="1"/>
</dbReference>
<feature type="compositionally biased region" description="Low complexity" evidence="5">
    <location>
        <begin position="67"/>
        <end position="83"/>
    </location>
</feature>
<keyword evidence="4" id="KW-0687">Ribonucleoprotein</keyword>
<sequence>MPTIEDFDDDTDFDLPAPPPTGGAAASSGMPGMPSMSPEQMQAFQQMMSQGGGGMPGMGGSGGMGGPSSTSPGAPTTTSIGGPPAAPAETKEWIALYPIYFDAKRSHKTGERRVTWAKSSLYPHSLGLAKALQRLGLRAIHEPSKTHPRDWENPGRVKVRVFDEDGNAVASVQGGGKTLQNRRQLLEVVAPVLQQFCGGAPPLELPKREKKAPRVKSKANTEAGGVKKGNKEAAKSSASSAAAKSTATTKAGKPASTSTPATKDTAGNASASTSKGPHLPNAGSSSRLAKLNRVHLLRPHLPPAHVRLPPHSPALSANLLNMDLNAAMGGAPGGGAGALPGGAGGAANPMGALGNMMGNLGFGQEDEEGEDGAGETEEEKRKKAQNDPFKGIGRRGRKRVVRVGR</sequence>
<dbReference type="GO" id="GO:0006617">
    <property type="term" value="P:SRP-dependent cotranslational protein targeting to membrane, signal sequence recognition"/>
    <property type="evidence" value="ECO:0007669"/>
    <property type="project" value="TreeGrafter"/>
</dbReference>
<comment type="subcellular location">
    <subcellularLocation>
        <location evidence="1">Cytoplasm</location>
    </subcellularLocation>
</comment>
<dbReference type="PANTHER" id="PTHR17453">
    <property type="entry name" value="SIGNAL RECOGNITION PARTICLE 19 KD PROTEIN"/>
    <property type="match status" value="1"/>
</dbReference>
<reference evidence="6 7" key="1">
    <citation type="journal article" date="2018" name="Mol. Biol. Evol.">
        <title>Broad Genomic Sampling Reveals a Smut Pathogenic Ancestry of the Fungal Clade Ustilaginomycotina.</title>
        <authorList>
            <person name="Kijpornyongpan T."/>
            <person name="Mondo S.J."/>
            <person name="Barry K."/>
            <person name="Sandor L."/>
            <person name="Lee J."/>
            <person name="Lipzen A."/>
            <person name="Pangilinan J."/>
            <person name="LaButti K."/>
            <person name="Hainaut M."/>
            <person name="Henrissat B."/>
            <person name="Grigoriev I.V."/>
            <person name="Spatafora J.W."/>
            <person name="Aime M.C."/>
        </authorList>
    </citation>
    <scope>NUCLEOTIDE SEQUENCE [LARGE SCALE GENOMIC DNA]</scope>
    <source>
        <strain evidence="6 7">MCA 4718</strain>
    </source>
</reference>
<evidence type="ECO:0008006" key="8">
    <source>
        <dbReference type="Google" id="ProtNLM"/>
    </source>
</evidence>
<evidence type="ECO:0000256" key="5">
    <source>
        <dbReference type="SAM" id="MobiDB-lite"/>
    </source>
</evidence>
<keyword evidence="3" id="KW-0733">Signal recognition particle</keyword>
<organism evidence="6 7">
    <name type="scientific">Pseudomicrostroma glucosiphilum</name>
    <dbReference type="NCBI Taxonomy" id="1684307"/>
    <lineage>
        <taxon>Eukaryota</taxon>
        <taxon>Fungi</taxon>
        <taxon>Dikarya</taxon>
        <taxon>Basidiomycota</taxon>
        <taxon>Ustilaginomycotina</taxon>
        <taxon>Exobasidiomycetes</taxon>
        <taxon>Microstromatales</taxon>
        <taxon>Microstromatales incertae sedis</taxon>
        <taxon>Pseudomicrostroma</taxon>
    </lineage>
</organism>
<evidence type="ECO:0000313" key="6">
    <source>
        <dbReference type="EMBL" id="PWN23261.1"/>
    </source>
</evidence>
<dbReference type="Gene3D" id="3.30.56.30">
    <property type="entry name" value="Signal recognition particle, SRP19-like subunit"/>
    <property type="match status" value="1"/>
</dbReference>
<dbReference type="GO" id="GO:0008312">
    <property type="term" value="F:7S RNA binding"/>
    <property type="evidence" value="ECO:0007669"/>
    <property type="project" value="InterPro"/>
</dbReference>
<dbReference type="RefSeq" id="XP_025350421.1">
    <property type="nucleotide sequence ID" value="XM_025489106.1"/>
</dbReference>
<proteinExistence type="predicted"/>
<dbReference type="EMBL" id="KZ819322">
    <property type="protein sequence ID" value="PWN23261.1"/>
    <property type="molecule type" value="Genomic_DNA"/>
</dbReference>
<accession>A0A316UFV9</accession>
<evidence type="ECO:0000256" key="3">
    <source>
        <dbReference type="ARBA" id="ARBA00023135"/>
    </source>
</evidence>
<evidence type="ECO:0000256" key="4">
    <source>
        <dbReference type="ARBA" id="ARBA00023274"/>
    </source>
</evidence>
<protein>
    <recommendedName>
        <fullName evidence="8">Signal recognition particle, SRP19 subunit</fullName>
    </recommendedName>
</protein>
<feature type="compositionally biased region" description="Gly residues" evidence="5">
    <location>
        <begin position="50"/>
        <end position="66"/>
    </location>
</feature>
<evidence type="ECO:0000313" key="7">
    <source>
        <dbReference type="Proteomes" id="UP000245942"/>
    </source>
</evidence>
<keyword evidence="2" id="KW-0963">Cytoplasm</keyword>
<feature type="compositionally biased region" description="Low complexity" evidence="5">
    <location>
        <begin position="235"/>
        <end position="259"/>
    </location>
</feature>
<dbReference type="GO" id="GO:0005786">
    <property type="term" value="C:signal recognition particle, endoplasmic reticulum targeting"/>
    <property type="evidence" value="ECO:0007669"/>
    <property type="project" value="UniProtKB-KW"/>
</dbReference>
<feature type="region of interest" description="Disordered" evidence="5">
    <location>
        <begin position="198"/>
        <end position="285"/>
    </location>
</feature>
<feature type="compositionally biased region" description="Polar residues" evidence="5">
    <location>
        <begin position="260"/>
        <end position="275"/>
    </location>
</feature>
<feature type="compositionally biased region" description="Basic residues" evidence="5">
    <location>
        <begin position="392"/>
        <end position="405"/>
    </location>
</feature>
<feature type="compositionally biased region" description="Basic residues" evidence="5">
    <location>
        <begin position="208"/>
        <end position="217"/>
    </location>
</feature>
<dbReference type="GeneID" id="37010840"/>
<keyword evidence="7" id="KW-1185">Reference proteome</keyword>
<gene>
    <name evidence="6" type="ORF">BCV69DRAFT_113738</name>
</gene>
<feature type="compositionally biased region" description="Acidic residues" evidence="5">
    <location>
        <begin position="1"/>
        <end position="13"/>
    </location>
</feature>
<dbReference type="AlphaFoldDB" id="A0A316UFV9"/>
<feature type="compositionally biased region" description="Acidic residues" evidence="5">
    <location>
        <begin position="364"/>
        <end position="377"/>
    </location>
</feature>
<feature type="region of interest" description="Disordered" evidence="5">
    <location>
        <begin position="1"/>
        <end position="86"/>
    </location>
</feature>
<dbReference type="InterPro" id="IPR002778">
    <property type="entry name" value="Signal_recog_particle_SRP19"/>
</dbReference>
<evidence type="ECO:0000256" key="1">
    <source>
        <dbReference type="ARBA" id="ARBA00004496"/>
    </source>
</evidence>